<comment type="similarity">
    <text evidence="2">Belongs to the NrfD family.</text>
</comment>
<dbReference type="PANTHER" id="PTHR34856">
    <property type="entry name" value="PROTEIN NRFD"/>
    <property type="match status" value="1"/>
</dbReference>
<proteinExistence type="inferred from homology"/>
<feature type="transmembrane region" description="Helical" evidence="7">
    <location>
        <begin position="141"/>
        <end position="161"/>
    </location>
</feature>
<protein>
    <submittedName>
        <fullName evidence="8">Formate-dependent nitrite reductase, membrane component NrfD</fullName>
    </submittedName>
</protein>
<evidence type="ECO:0000256" key="7">
    <source>
        <dbReference type="SAM" id="Phobius"/>
    </source>
</evidence>
<dbReference type="InterPro" id="IPR052049">
    <property type="entry name" value="Electron_transfer_protein"/>
</dbReference>
<feature type="transmembrane region" description="Helical" evidence="7">
    <location>
        <begin position="106"/>
        <end position="129"/>
    </location>
</feature>
<evidence type="ECO:0000256" key="4">
    <source>
        <dbReference type="ARBA" id="ARBA00022692"/>
    </source>
</evidence>
<keyword evidence="3" id="KW-1003">Cell membrane</keyword>
<keyword evidence="6 7" id="KW-0472">Membrane</keyword>
<feature type="transmembrane region" description="Helical" evidence="7">
    <location>
        <begin position="219"/>
        <end position="240"/>
    </location>
</feature>
<evidence type="ECO:0000313" key="8">
    <source>
        <dbReference type="EMBL" id="SEA30183.1"/>
    </source>
</evidence>
<organism evidence="8 9">
    <name type="scientific">Desulfuromusa kysingii</name>
    <dbReference type="NCBI Taxonomy" id="37625"/>
    <lineage>
        <taxon>Bacteria</taxon>
        <taxon>Pseudomonadati</taxon>
        <taxon>Thermodesulfobacteriota</taxon>
        <taxon>Desulfuromonadia</taxon>
        <taxon>Desulfuromonadales</taxon>
        <taxon>Geopsychrobacteraceae</taxon>
        <taxon>Desulfuromusa</taxon>
    </lineage>
</organism>
<keyword evidence="4 7" id="KW-0812">Transmembrane</keyword>
<feature type="transmembrane region" description="Helical" evidence="7">
    <location>
        <begin position="80"/>
        <end position="100"/>
    </location>
</feature>
<accession>A0A1H4A1Z6</accession>
<feature type="transmembrane region" description="Helical" evidence="7">
    <location>
        <begin position="12"/>
        <end position="35"/>
    </location>
</feature>
<evidence type="ECO:0000256" key="3">
    <source>
        <dbReference type="ARBA" id="ARBA00022475"/>
    </source>
</evidence>
<evidence type="ECO:0000256" key="6">
    <source>
        <dbReference type="ARBA" id="ARBA00023136"/>
    </source>
</evidence>
<dbReference type="OrthoDB" id="1807119at2"/>
<feature type="transmembrane region" description="Helical" evidence="7">
    <location>
        <begin position="41"/>
        <end position="60"/>
    </location>
</feature>
<evidence type="ECO:0000256" key="2">
    <source>
        <dbReference type="ARBA" id="ARBA00008929"/>
    </source>
</evidence>
<name>A0A1H4A1Z6_9BACT</name>
<dbReference type="Gene3D" id="1.20.1630.10">
    <property type="entry name" value="Formate dehydrogenase/DMSO reductase domain"/>
    <property type="match status" value="1"/>
</dbReference>
<comment type="subcellular location">
    <subcellularLocation>
        <location evidence="1">Cell membrane</location>
        <topology evidence="1">Multi-pass membrane protein</topology>
    </subcellularLocation>
</comment>
<dbReference type="PANTHER" id="PTHR34856:SF2">
    <property type="entry name" value="PROTEIN NRFD"/>
    <property type="match status" value="1"/>
</dbReference>
<dbReference type="EMBL" id="FNQN01000004">
    <property type="protein sequence ID" value="SEA30183.1"/>
    <property type="molecule type" value="Genomic_DNA"/>
</dbReference>
<evidence type="ECO:0000256" key="1">
    <source>
        <dbReference type="ARBA" id="ARBA00004651"/>
    </source>
</evidence>
<dbReference type="Proteomes" id="UP000199409">
    <property type="component" value="Unassembled WGS sequence"/>
</dbReference>
<sequence length="299" mass="32295">MKHKEVEWGWMLAVDFFFAGMGGGMLFVAGLLYLINGADSISTLGTFVGIVFIGVGSAFLSLELGRPFQAWRVFMNPKALLTWGAWNMVFVMGAAFIYVALDFTGIAMPGLQTACAVVMLICGLFVATYPGVLLGLHAARPFWTGPGIVVIFLTSSLLTGLAAHDMANYLQLENSNLKNTILGLIFFQLLVWALYLYVKISGNTSRESEAAKALLTGPLSGKFVLAFLVLGNIVPIGLYMMTAASVVTASIAALCILAGSYSMRFVVVKMGEKRTLIIGEKDFMARLPKGDELFLDVLK</sequence>
<gene>
    <name evidence="8" type="ORF">SAMN05660420_01774</name>
</gene>
<keyword evidence="9" id="KW-1185">Reference proteome</keyword>
<dbReference type="AlphaFoldDB" id="A0A1H4A1Z6"/>
<reference evidence="8 9" key="1">
    <citation type="submission" date="2016-10" db="EMBL/GenBank/DDBJ databases">
        <authorList>
            <person name="de Groot N.N."/>
        </authorList>
    </citation>
    <scope>NUCLEOTIDE SEQUENCE [LARGE SCALE GENOMIC DNA]</scope>
    <source>
        <strain evidence="8 9">DSM 7343</strain>
    </source>
</reference>
<feature type="transmembrane region" description="Helical" evidence="7">
    <location>
        <begin position="181"/>
        <end position="198"/>
    </location>
</feature>
<feature type="transmembrane region" description="Helical" evidence="7">
    <location>
        <begin position="246"/>
        <end position="267"/>
    </location>
</feature>
<dbReference type="Pfam" id="PF03916">
    <property type="entry name" value="NrfD"/>
    <property type="match status" value="1"/>
</dbReference>
<evidence type="ECO:0000256" key="5">
    <source>
        <dbReference type="ARBA" id="ARBA00022989"/>
    </source>
</evidence>
<evidence type="ECO:0000313" key="9">
    <source>
        <dbReference type="Proteomes" id="UP000199409"/>
    </source>
</evidence>
<dbReference type="GO" id="GO:0005886">
    <property type="term" value="C:plasma membrane"/>
    <property type="evidence" value="ECO:0007669"/>
    <property type="project" value="UniProtKB-SubCell"/>
</dbReference>
<dbReference type="STRING" id="37625.SAMN05660420_01774"/>
<dbReference type="InterPro" id="IPR005614">
    <property type="entry name" value="NrfD-like"/>
</dbReference>
<keyword evidence="5 7" id="KW-1133">Transmembrane helix</keyword>
<dbReference type="RefSeq" id="WP_092346948.1">
    <property type="nucleotide sequence ID" value="NZ_FNQN01000004.1"/>
</dbReference>